<evidence type="ECO:0000256" key="3">
    <source>
        <dbReference type="ARBA" id="ARBA00022597"/>
    </source>
</evidence>
<evidence type="ECO:0000256" key="4">
    <source>
        <dbReference type="ARBA" id="ARBA00022692"/>
    </source>
</evidence>
<dbReference type="AlphaFoldDB" id="A0A444ZL72"/>
<gene>
    <name evidence="9" type="ORF">Ahy_B04g071647</name>
</gene>
<reference evidence="9 10" key="1">
    <citation type="submission" date="2019-01" db="EMBL/GenBank/DDBJ databases">
        <title>Sequencing of cultivated peanut Arachis hypogaea provides insights into genome evolution and oil improvement.</title>
        <authorList>
            <person name="Chen X."/>
        </authorList>
    </citation>
    <scope>NUCLEOTIDE SEQUENCE [LARGE SCALE GENOMIC DNA]</scope>
    <source>
        <strain evidence="10">cv. Fuhuasheng</strain>
        <tissue evidence="9">Leaves</tissue>
    </source>
</reference>
<dbReference type="SMR" id="A0A444ZL72"/>
<feature type="transmembrane region" description="Helical" evidence="8">
    <location>
        <begin position="124"/>
        <end position="146"/>
    </location>
</feature>
<keyword evidence="4 8" id="KW-0812">Transmembrane</keyword>
<keyword evidence="2" id="KW-0813">Transport</keyword>
<dbReference type="GO" id="GO:0005773">
    <property type="term" value="C:vacuole"/>
    <property type="evidence" value="ECO:0007669"/>
    <property type="project" value="TreeGrafter"/>
</dbReference>
<evidence type="ECO:0000256" key="8">
    <source>
        <dbReference type="SAM" id="Phobius"/>
    </source>
</evidence>
<keyword evidence="6 8" id="KW-1133">Transmembrane helix</keyword>
<accession>A0A444ZL72</accession>
<sequence>MLSLIAVTTRNWLAWSMFFMYISYWMGKEEYGGKHRIKVHTVRDTGYQYENCGLILSWLVLGATSLIVGPIARALGGAKNIWAAGKFFLAGGLAMTVYIRKLAKDERLKCHVDLRFYYRYPSNALRIGVLSFFGVLGILLVVLAMLTG</sequence>
<dbReference type="STRING" id="3818.A0A444ZL72"/>
<dbReference type="GO" id="GO:0008506">
    <property type="term" value="F:sucrose:proton symporter activity"/>
    <property type="evidence" value="ECO:0007669"/>
    <property type="project" value="TreeGrafter"/>
</dbReference>
<keyword evidence="3" id="KW-0762">Sugar transport</keyword>
<protein>
    <submittedName>
        <fullName evidence="9">Uncharacterized protein</fullName>
    </submittedName>
</protein>
<dbReference type="Gramene" id="arahy.Tifrunner.gnm2.ann2.Ah14g366100.1">
    <property type="protein sequence ID" value="arahy.Tifrunner.gnm2.ann2.Ah14g366100.1-CDS"/>
    <property type="gene ID" value="arahy.Tifrunner.gnm2.ann2.Ah14g366100"/>
</dbReference>
<feature type="transmembrane region" description="Helical" evidence="8">
    <location>
        <begin position="81"/>
        <end position="99"/>
    </location>
</feature>
<evidence type="ECO:0000256" key="5">
    <source>
        <dbReference type="ARBA" id="ARBA00022847"/>
    </source>
</evidence>
<dbReference type="GO" id="GO:0005886">
    <property type="term" value="C:plasma membrane"/>
    <property type="evidence" value="ECO:0007669"/>
    <property type="project" value="TreeGrafter"/>
</dbReference>
<comment type="subcellular location">
    <subcellularLocation>
        <location evidence="1">Membrane</location>
        <topology evidence="1">Multi-pass membrane protein</topology>
    </subcellularLocation>
</comment>
<name>A0A444ZL72_ARAHY</name>
<keyword evidence="5" id="KW-0769">Symport</keyword>
<evidence type="ECO:0000256" key="2">
    <source>
        <dbReference type="ARBA" id="ARBA00022448"/>
    </source>
</evidence>
<keyword evidence="7 8" id="KW-0472">Membrane</keyword>
<feature type="transmembrane region" description="Helical" evidence="8">
    <location>
        <begin position="52"/>
        <end position="75"/>
    </location>
</feature>
<dbReference type="PANTHER" id="PTHR19432">
    <property type="entry name" value="SUGAR TRANSPORTER"/>
    <property type="match status" value="1"/>
</dbReference>
<evidence type="ECO:0000256" key="6">
    <source>
        <dbReference type="ARBA" id="ARBA00022989"/>
    </source>
</evidence>
<dbReference type="EMBL" id="SDMP01000014">
    <property type="protein sequence ID" value="RYR14927.1"/>
    <property type="molecule type" value="Genomic_DNA"/>
</dbReference>
<evidence type="ECO:0000256" key="7">
    <source>
        <dbReference type="ARBA" id="ARBA00023136"/>
    </source>
</evidence>
<keyword evidence="10" id="KW-1185">Reference proteome</keyword>
<evidence type="ECO:0000313" key="10">
    <source>
        <dbReference type="Proteomes" id="UP000289738"/>
    </source>
</evidence>
<dbReference type="Proteomes" id="UP000289738">
    <property type="component" value="Chromosome B04"/>
</dbReference>
<proteinExistence type="predicted"/>
<evidence type="ECO:0000313" key="9">
    <source>
        <dbReference type="EMBL" id="RYR14927.1"/>
    </source>
</evidence>
<comment type="caution">
    <text evidence="9">The sequence shown here is derived from an EMBL/GenBank/DDBJ whole genome shotgun (WGS) entry which is preliminary data.</text>
</comment>
<evidence type="ECO:0000256" key="1">
    <source>
        <dbReference type="ARBA" id="ARBA00004141"/>
    </source>
</evidence>
<organism evidence="9 10">
    <name type="scientific">Arachis hypogaea</name>
    <name type="common">Peanut</name>
    <dbReference type="NCBI Taxonomy" id="3818"/>
    <lineage>
        <taxon>Eukaryota</taxon>
        <taxon>Viridiplantae</taxon>
        <taxon>Streptophyta</taxon>
        <taxon>Embryophyta</taxon>
        <taxon>Tracheophyta</taxon>
        <taxon>Spermatophyta</taxon>
        <taxon>Magnoliopsida</taxon>
        <taxon>eudicotyledons</taxon>
        <taxon>Gunneridae</taxon>
        <taxon>Pentapetalae</taxon>
        <taxon>rosids</taxon>
        <taxon>fabids</taxon>
        <taxon>Fabales</taxon>
        <taxon>Fabaceae</taxon>
        <taxon>Papilionoideae</taxon>
        <taxon>50 kb inversion clade</taxon>
        <taxon>dalbergioids sensu lato</taxon>
        <taxon>Dalbergieae</taxon>
        <taxon>Pterocarpus clade</taxon>
        <taxon>Arachis</taxon>
    </lineage>
</organism>
<feature type="transmembrane region" description="Helical" evidence="8">
    <location>
        <begin position="12"/>
        <end position="31"/>
    </location>
</feature>
<dbReference type="PANTHER" id="PTHR19432:SF70">
    <property type="entry name" value="SUCROSE TRANSPORT PROTEIN SUC1-RELATED"/>
    <property type="match status" value="1"/>
</dbReference>